<dbReference type="InterPro" id="IPR013149">
    <property type="entry name" value="ADH-like_C"/>
</dbReference>
<dbReference type="PANTHER" id="PTHR48106">
    <property type="entry name" value="QUINONE OXIDOREDUCTASE PIG3-RELATED"/>
    <property type="match status" value="1"/>
</dbReference>
<dbReference type="GO" id="GO:0070402">
    <property type="term" value="F:NADPH binding"/>
    <property type="evidence" value="ECO:0007669"/>
    <property type="project" value="TreeGrafter"/>
</dbReference>
<dbReference type="NCBIfam" id="TIGR02824">
    <property type="entry name" value="quinone_pig3"/>
    <property type="match status" value="1"/>
</dbReference>
<dbReference type="KEGG" id="cgy:CGLY_15615"/>
<dbReference type="InterPro" id="IPR020843">
    <property type="entry name" value="ER"/>
</dbReference>
<evidence type="ECO:0000259" key="3">
    <source>
        <dbReference type="SMART" id="SM00829"/>
    </source>
</evidence>
<dbReference type="InterPro" id="IPR011032">
    <property type="entry name" value="GroES-like_sf"/>
</dbReference>
<dbReference type="PANTHER" id="PTHR48106:SF8">
    <property type="entry name" value="OS02G0805600 PROTEIN"/>
    <property type="match status" value="1"/>
</dbReference>
<keyword evidence="2" id="KW-0560">Oxidoreductase</keyword>
<dbReference type="SUPFAM" id="SSF50129">
    <property type="entry name" value="GroES-like"/>
    <property type="match status" value="1"/>
</dbReference>
<dbReference type="Pfam" id="PF00107">
    <property type="entry name" value="ADH_zinc_N"/>
    <property type="match status" value="1"/>
</dbReference>
<dbReference type="Pfam" id="PF08240">
    <property type="entry name" value="ADH_N"/>
    <property type="match status" value="1"/>
</dbReference>
<dbReference type="InterPro" id="IPR014189">
    <property type="entry name" value="Quinone_OxRdtase_PIG3"/>
</dbReference>
<evidence type="ECO:0000313" key="4">
    <source>
        <dbReference type="EMBL" id="AHW65559.1"/>
    </source>
</evidence>
<dbReference type="InterPro" id="IPR013154">
    <property type="entry name" value="ADH-like_N"/>
</dbReference>
<dbReference type="HOGENOM" id="CLU_026673_3_4_11"/>
<dbReference type="InterPro" id="IPR036291">
    <property type="entry name" value="NAD(P)-bd_dom_sf"/>
</dbReference>
<keyword evidence="1" id="KW-0521">NADP</keyword>
<dbReference type="SMART" id="SM00829">
    <property type="entry name" value="PKS_ER"/>
    <property type="match status" value="1"/>
</dbReference>
<dbReference type="CDD" id="cd05276">
    <property type="entry name" value="p53_inducible_oxidoreductase"/>
    <property type="match status" value="1"/>
</dbReference>
<proteinExistence type="predicted"/>
<organism evidence="4 5">
    <name type="scientific">Corynebacterium glyciniphilum AJ 3170</name>
    <dbReference type="NCBI Taxonomy" id="1404245"/>
    <lineage>
        <taxon>Bacteria</taxon>
        <taxon>Bacillati</taxon>
        <taxon>Actinomycetota</taxon>
        <taxon>Actinomycetes</taxon>
        <taxon>Mycobacteriales</taxon>
        <taxon>Corynebacteriaceae</taxon>
        <taxon>Corynebacterium</taxon>
    </lineage>
</organism>
<dbReference type="eggNOG" id="COG0604">
    <property type="taxonomic scope" value="Bacteria"/>
</dbReference>
<evidence type="ECO:0000256" key="1">
    <source>
        <dbReference type="ARBA" id="ARBA00022857"/>
    </source>
</evidence>
<dbReference type="Gene3D" id="3.40.50.720">
    <property type="entry name" value="NAD(P)-binding Rossmann-like Domain"/>
    <property type="match status" value="1"/>
</dbReference>
<dbReference type="STRING" id="1404245.CGLY_15615"/>
<sequence>MNGNMKAIIQTDPDDPRSLHWQETHIPTPQEGEVLIQVAAAGLNRADTLQAKGHYPPPKGVSEILGLEAAGVIVDPNGCVRPDGTPYREGDEVGALLSGGAYAEYTIVPAGQLTPVPDGFGLSETASVIEAACTIWSNLMMTARLREGDTLLIHGGGGGIGIFATQLAHALGVRVAVTAGSPEKLDVCRRYGADVLINYREEDFVKVVKELGGADVVLDIIGAKYLDGNVSALAPDGHLVIIGMQGGVKGELNIGKLLAKRGNISATGLRYRDRDDKARIVAETVKNVWPMLEDGRICHHVDRVFPIQDAAEAHRSLLDGEITGKAIFEVAS</sequence>
<name>X5DW54_9CORY</name>
<dbReference type="GO" id="GO:0016651">
    <property type="term" value="F:oxidoreductase activity, acting on NAD(P)H"/>
    <property type="evidence" value="ECO:0007669"/>
    <property type="project" value="TreeGrafter"/>
</dbReference>
<protein>
    <submittedName>
        <fullName evidence="4">Quinone oxidoreductase</fullName>
    </submittedName>
</protein>
<dbReference type="Gene3D" id="3.90.180.10">
    <property type="entry name" value="Medium-chain alcohol dehydrogenases, catalytic domain"/>
    <property type="match status" value="1"/>
</dbReference>
<accession>X5DW54</accession>
<evidence type="ECO:0000313" key="5">
    <source>
        <dbReference type="Proteomes" id="UP000023703"/>
    </source>
</evidence>
<dbReference type="EMBL" id="CP006842">
    <property type="protein sequence ID" value="AHW65559.1"/>
    <property type="molecule type" value="Genomic_DNA"/>
</dbReference>
<keyword evidence="5" id="KW-1185">Reference proteome</keyword>
<dbReference type="Proteomes" id="UP000023703">
    <property type="component" value="Chromosome"/>
</dbReference>
<dbReference type="SUPFAM" id="SSF51735">
    <property type="entry name" value="NAD(P)-binding Rossmann-fold domains"/>
    <property type="match status" value="1"/>
</dbReference>
<feature type="domain" description="Enoyl reductase (ER)" evidence="3">
    <location>
        <begin position="14"/>
        <end position="328"/>
    </location>
</feature>
<reference evidence="4 5" key="1">
    <citation type="journal article" date="2015" name="Int. J. Syst. Evol. Microbiol.">
        <title>Revisiting Corynebacterium glyciniphilum (ex Kubota et al., 1972) sp. nov., nom. rev., isolated from putrefied banana.</title>
        <authorList>
            <person name="Al-Dilaimi A."/>
            <person name="Bednarz H."/>
            <person name="Lomker A."/>
            <person name="Niehaus K."/>
            <person name="Kalinowski J."/>
            <person name="Ruckert C."/>
        </authorList>
    </citation>
    <scope>NUCLEOTIDE SEQUENCE [LARGE SCALE GENOMIC DNA]</scope>
    <source>
        <strain evidence="4">AJ 3170</strain>
    </source>
</reference>
<evidence type="ECO:0000256" key="2">
    <source>
        <dbReference type="ARBA" id="ARBA00023002"/>
    </source>
</evidence>
<dbReference type="AlphaFoldDB" id="X5DW54"/>
<gene>
    <name evidence="4" type="ORF">CGLY_15615</name>
</gene>